<evidence type="ECO:0000259" key="4">
    <source>
        <dbReference type="PROSITE" id="PS51077"/>
    </source>
</evidence>
<dbReference type="SUPFAM" id="SSF46785">
    <property type="entry name" value="Winged helix' DNA-binding domain"/>
    <property type="match status" value="1"/>
</dbReference>
<comment type="caution">
    <text evidence="6">The sequence shown here is derived from an EMBL/GenBank/DDBJ whole genome shotgun (WGS) entry which is preliminary data.</text>
</comment>
<dbReference type="Proteomes" id="UP000638560">
    <property type="component" value="Unassembled WGS sequence"/>
</dbReference>
<evidence type="ECO:0000259" key="5">
    <source>
        <dbReference type="PROSITE" id="PS51078"/>
    </source>
</evidence>
<feature type="domain" description="IclR-ED" evidence="5">
    <location>
        <begin position="61"/>
        <end position="244"/>
    </location>
</feature>
<evidence type="ECO:0000256" key="1">
    <source>
        <dbReference type="ARBA" id="ARBA00023015"/>
    </source>
</evidence>
<evidence type="ECO:0000313" key="6">
    <source>
        <dbReference type="EMBL" id="MBF9127644.1"/>
    </source>
</evidence>
<keyword evidence="1" id="KW-0805">Transcription regulation</keyword>
<gene>
    <name evidence="6" type="ORF">I0C86_01325</name>
</gene>
<evidence type="ECO:0000256" key="2">
    <source>
        <dbReference type="ARBA" id="ARBA00023125"/>
    </source>
</evidence>
<dbReference type="CDD" id="cd00090">
    <property type="entry name" value="HTH_ARSR"/>
    <property type="match status" value="1"/>
</dbReference>
<feature type="domain" description="HTH iclR-type" evidence="4">
    <location>
        <begin position="2"/>
        <end position="60"/>
    </location>
</feature>
<keyword evidence="3" id="KW-0804">Transcription</keyword>
<dbReference type="InterPro" id="IPR036390">
    <property type="entry name" value="WH_DNA-bd_sf"/>
</dbReference>
<dbReference type="SMART" id="SM00346">
    <property type="entry name" value="HTH_ICLR"/>
    <property type="match status" value="1"/>
</dbReference>
<dbReference type="SUPFAM" id="SSF55781">
    <property type="entry name" value="GAF domain-like"/>
    <property type="match status" value="1"/>
</dbReference>
<dbReference type="RefSeq" id="WP_196199317.1">
    <property type="nucleotide sequence ID" value="NZ_JADPUN010000033.1"/>
</dbReference>
<evidence type="ECO:0000256" key="3">
    <source>
        <dbReference type="ARBA" id="ARBA00023163"/>
    </source>
</evidence>
<keyword evidence="2" id="KW-0238">DNA-binding</keyword>
<dbReference type="PROSITE" id="PS51078">
    <property type="entry name" value="ICLR_ED"/>
    <property type="match status" value="1"/>
</dbReference>
<dbReference type="InterPro" id="IPR005471">
    <property type="entry name" value="Tscrpt_reg_IclR_N"/>
</dbReference>
<dbReference type="InterPro" id="IPR036388">
    <property type="entry name" value="WH-like_DNA-bd_sf"/>
</dbReference>
<protein>
    <submittedName>
        <fullName evidence="6">IclR family transcriptional regulator</fullName>
    </submittedName>
</protein>
<keyword evidence="7" id="KW-1185">Reference proteome</keyword>
<dbReference type="Pfam" id="PF01614">
    <property type="entry name" value="IclR_C"/>
    <property type="match status" value="1"/>
</dbReference>
<organism evidence="6 7">
    <name type="scientific">Plantactinospora alkalitolerans</name>
    <dbReference type="NCBI Taxonomy" id="2789879"/>
    <lineage>
        <taxon>Bacteria</taxon>
        <taxon>Bacillati</taxon>
        <taxon>Actinomycetota</taxon>
        <taxon>Actinomycetes</taxon>
        <taxon>Micromonosporales</taxon>
        <taxon>Micromonosporaceae</taxon>
        <taxon>Plantactinospora</taxon>
    </lineage>
</organism>
<proteinExistence type="predicted"/>
<dbReference type="Gene3D" id="3.30.450.40">
    <property type="match status" value="1"/>
</dbReference>
<dbReference type="EMBL" id="JADPUN010000033">
    <property type="protein sequence ID" value="MBF9127644.1"/>
    <property type="molecule type" value="Genomic_DNA"/>
</dbReference>
<dbReference type="InterPro" id="IPR029016">
    <property type="entry name" value="GAF-like_dom_sf"/>
</dbReference>
<name>A0ABS0GNN2_9ACTN</name>
<evidence type="ECO:0000313" key="7">
    <source>
        <dbReference type="Proteomes" id="UP000638560"/>
    </source>
</evidence>
<dbReference type="InterPro" id="IPR014757">
    <property type="entry name" value="Tscrpt_reg_IclR_C"/>
</dbReference>
<dbReference type="Pfam" id="PF09339">
    <property type="entry name" value="HTH_IclR"/>
    <property type="match status" value="1"/>
</dbReference>
<sequence length="250" mass="27692">MSQTVRRALSIIEFFAERPRSLGEIAEHLGVHKSTALRLLQTLERGGFARSVDGRYTVGFRMVAIAHQAVEHLELHPVAHPHLVRLGDRYGHTVHLAQLVDDEIIYVAKVDGRGALKMRSRVGRAVNPHTSGVGKAILAHLDEPSRDRFLARLTYQRHTATSITTPAAFRQELARIAERGWAEDDGEFEDFVNCVAAPVRDARGRVVAAASITALRALAPLDQLREHLPQLTETCAAISRDLGWTGDQRP</sequence>
<dbReference type="PANTHER" id="PTHR30136">
    <property type="entry name" value="HELIX-TURN-HELIX TRANSCRIPTIONAL REGULATOR, ICLR FAMILY"/>
    <property type="match status" value="1"/>
</dbReference>
<accession>A0ABS0GNN2</accession>
<dbReference type="InterPro" id="IPR050707">
    <property type="entry name" value="HTH_MetabolicPath_Reg"/>
</dbReference>
<reference evidence="6 7" key="1">
    <citation type="submission" date="2020-11" db="EMBL/GenBank/DDBJ databases">
        <title>A novel isolate from a Black sea contaminated sediment with potential to produce alkanes: Plantactinospora alkalitolerans sp. nov.</title>
        <authorList>
            <person name="Carro L."/>
            <person name="Veyisoglu A."/>
            <person name="Guven K."/>
            <person name="Schumann P."/>
            <person name="Klenk H.-P."/>
            <person name="Sahin N."/>
        </authorList>
    </citation>
    <scope>NUCLEOTIDE SEQUENCE [LARGE SCALE GENOMIC DNA]</scope>
    <source>
        <strain evidence="6 7">S1510</strain>
    </source>
</reference>
<dbReference type="PANTHER" id="PTHR30136:SF24">
    <property type="entry name" value="HTH-TYPE TRANSCRIPTIONAL REPRESSOR ALLR"/>
    <property type="match status" value="1"/>
</dbReference>
<dbReference type="Gene3D" id="1.10.10.10">
    <property type="entry name" value="Winged helix-like DNA-binding domain superfamily/Winged helix DNA-binding domain"/>
    <property type="match status" value="1"/>
</dbReference>
<dbReference type="InterPro" id="IPR011991">
    <property type="entry name" value="ArsR-like_HTH"/>
</dbReference>
<dbReference type="PROSITE" id="PS51077">
    <property type="entry name" value="HTH_ICLR"/>
    <property type="match status" value="1"/>
</dbReference>